<evidence type="ECO:0000313" key="9">
    <source>
        <dbReference type="Proteomes" id="UP000318538"/>
    </source>
</evidence>
<dbReference type="Pfam" id="PF02463">
    <property type="entry name" value="SMC_N"/>
    <property type="match status" value="1"/>
</dbReference>
<feature type="domain" description="SMC hinge" evidence="7">
    <location>
        <begin position="551"/>
        <end position="667"/>
    </location>
</feature>
<evidence type="ECO:0000256" key="4">
    <source>
        <dbReference type="ARBA" id="ARBA00023054"/>
    </source>
</evidence>
<evidence type="ECO:0000256" key="1">
    <source>
        <dbReference type="ARBA" id="ARBA00022490"/>
    </source>
</evidence>
<dbReference type="Gene3D" id="3.40.50.300">
    <property type="entry name" value="P-loop containing nucleotide triphosphate hydrolases"/>
    <property type="match status" value="2"/>
</dbReference>
<name>A0A517N901_9BACT</name>
<dbReference type="GO" id="GO:0007062">
    <property type="term" value="P:sister chromatid cohesion"/>
    <property type="evidence" value="ECO:0007669"/>
    <property type="project" value="InterPro"/>
</dbReference>
<comment type="domain">
    <text evidence="6">Contains large globular domains required for ATP hydrolysis at each terminus and a third globular domain forming a flexible hinge near the middle of the molecule. These domains are separated by coiled-coil structures.</text>
</comment>
<dbReference type="InterPro" id="IPR003395">
    <property type="entry name" value="RecF/RecN/SMC_N"/>
</dbReference>
<comment type="similarity">
    <text evidence="6">Belongs to the SMC family.</text>
</comment>
<organism evidence="8 9">
    <name type="scientific">Rubripirellula lacrimiformis</name>
    <dbReference type="NCBI Taxonomy" id="1930273"/>
    <lineage>
        <taxon>Bacteria</taxon>
        <taxon>Pseudomonadati</taxon>
        <taxon>Planctomycetota</taxon>
        <taxon>Planctomycetia</taxon>
        <taxon>Pirellulales</taxon>
        <taxon>Pirellulaceae</taxon>
        <taxon>Rubripirellula</taxon>
    </lineage>
</organism>
<evidence type="ECO:0000259" key="7">
    <source>
        <dbReference type="SMART" id="SM00968"/>
    </source>
</evidence>
<dbReference type="SUPFAM" id="SSF57997">
    <property type="entry name" value="Tropomyosin"/>
    <property type="match status" value="1"/>
</dbReference>
<reference evidence="8 9" key="1">
    <citation type="submission" date="2019-02" db="EMBL/GenBank/DDBJ databases">
        <title>Deep-cultivation of Planctomycetes and their phenomic and genomic characterization uncovers novel biology.</title>
        <authorList>
            <person name="Wiegand S."/>
            <person name="Jogler M."/>
            <person name="Boedeker C."/>
            <person name="Pinto D."/>
            <person name="Vollmers J."/>
            <person name="Rivas-Marin E."/>
            <person name="Kohn T."/>
            <person name="Peeters S.H."/>
            <person name="Heuer A."/>
            <person name="Rast P."/>
            <person name="Oberbeckmann S."/>
            <person name="Bunk B."/>
            <person name="Jeske O."/>
            <person name="Meyerdierks A."/>
            <person name="Storesund J.E."/>
            <person name="Kallscheuer N."/>
            <person name="Luecker S."/>
            <person name="Lage O.M."/>
            <person name="Pohl T."/>
            <person name="Merkel B.J."/>
            <person name="Hornburger P."/>
            <person name="Mueller R.-W."/>
            <person name="Bruemmer F."/>
            <person name="Labrenz M."/>
            <person name="Spormann A.M."/>
            <person name="Op den Camp H."/>
            <person name="Overmann J."/>
            <person name="Amann R."/>
            <person name="Jetten M.S.M."/>
            <person name="Mascher T."/>
            <person name="Medema M.H."/>
            <person name="Devos D.P."/>
            <person name="Kaster A.-K."/>
            <person name="Ovreas L."/>
            <person name="Rohde M."/>
            <person name="Galperin M.Y."/>
            <person name="Jogler C."/>
        </authorList>
    </citation>
    <scope>NUCLEOTIDE SEQUENCE [LARGE SCALE GENOMIC DNA]</scope>
    <source>
        <strain evidence="8 9">K22_7</strain>
    </source>
</reference>
<dbReference type="GO" id="GO:0005694">
    <property type="term" value="C:chromosome"/>
    <property type="evidence" value="ECO:0007669"/>
    <property type="project" value="InterPro"/>
</dbReference>
<dbReference type="EMBL" id="CP036525">
    <property type="protein sequence ID" value="QDT03620.1"/>
    <property type="molecule type" value="Genomic_DNA"/>
</dbReference>
<dbReference type="InterPro" id="IPR036277">
    <property type="entry name" value="SMC_hinge_sf"/>
</dbReference>
<keyword evidence="2 6" id="KW-0547">Nucleotide-binding</keyword>
<comment type="subunit">
    <text evidence="6">Homodimer.</text>
</comment>
<dbReference type="PANTHER" id="PTHR43977">
    <property type="entry name" value="STRUCTURAL MAINTENANCE OF CHROMOSOMES PROTEIN 3"/>
    <property type="match status" value="1"/>
</dbReference>
<dbReference type="SUPFAM" id="SSF52540">
    <property type="entry name" value="P-loop containing nucleoside triphosphate hydrolases"/>
    <property type="match status" value="1"/>
</dbReference>
<comment type="function">
    <text evidence="6">Required for chromosome condensation and partitioning.</text>
</comment>
<dbReference type="NCBIfam" id="TIGR02168">
    <property type="entry name" value="SMC_prok_B"/>
    <property type="match status" value="1"/>
</dbReference>
<gene>
    <name evidence="8" type="primary">smc_5</name>
    <name evidence="6" type="synonym">smc</name>
    <name evidence="8" type="ORF">K227x_20040</name>
</gene>
<dbReference type="GO" id="GO:0006260">
    <property type="term" value="P:DNA replication"/>
    <property type="evidence" value="ECO:0007669"/>
    <property type="project" value="UniProtKB-UniRule"/>
</dbReference>
<dbReference type="Gene3D" id="6.10.140.1720">
    <property type="match status" value="1"/>
</dbReference>
<feature type="coiled-coil region" evidence="6">
    <location>
        <begin position="997"/>
        <end position="1045"/>
    </location>
</feature>
<proteinExistence type="inferred from homology"/>
<feature type="coiled-coil region" evidence="6">
    <location>
        <begin position="785"/>
        <end position="868"/>
    </location>
</feature>
<dbReference type="HAMAP" id="MF_01894">
    <property type="entry name" value="Smc_prok"/>
    <property type="match status" value="1"/>
</dbReference>
<dbReference type="GO" id="GO:0005737">
    <property type="term" value="C:cytoplasm"/>
    <property type="evidence" value="ECO:0007669"/>
    <property type="project" value="UniProtKB-SubCell"/>
</dbReference>
<protein>
    <recommendedName>
        <fullName evidence="6">Chromosome partition protein Smc</fullName>
    </recommendedName>
</protein>
<dbReference type="KEGG" id="rlc:K227x_20040"/>
<accession>A0A517N901</accession>
<dbReference type="GO" id="GO:0016887">
    <property type="term" value="F:ATP hydrolysis activity"/>
    <property type="evidence" value="ECO:0007669"/>
    <property type="project" value="InterPro"/>
</dbReference>
<dbReference type="GO" id="GO:0005524">
    <property type="term" value="F:ATP binding"/>
    <property type="evidence" value="ECO:0007669"/>
    <property type="project" value="UniProtKB-UniRule"/>
</dbReference>
<dbReference type="SUPFAM" id="SSF75553">
    <property type="entry name" value="Smc hinge domain"/>
    <property type="match status" value="1"/>
</dbReference>
<sequence>MDFLRDFACLPRNTPDAQTEADSELLMLKALELAGFKSFADKTRFDFPDGITVVVGPNGSGKSNIVDAMKWVLGSQSAKSLRGKDMSDVIFKGSQTRGPSASAEVTIVFDNPDGALPIDAPEVHVTRRVFRSGEGEYLINNQAVRLKDVKDLIRGTGIGIDAYSLIEQGKVDKMLNANAKDRRAIFEEAAGISRFKAKKVEAERRLARVQSNLTRLGDIVDEVASRLKSLRGQASKAERYRQATERLKELRLQIAWTDWQSLSADLTSSETELAAAIAKQTELETLRTQMSEARQVADGQLQQIAEDARQIEDRRGGWLNQIAQFAGRRDADQAAIVDLRQSVAKSLRRVRLLQTQAGSAAAELRGAVQRLAQYETELVQVRARSAEAETQRDKIQAEAADVRQRRDKIQHQHLSTVRRVADLEATRQRTEQQVAEGGRNLANLAKRIAAAESIFADARSEAEAAAKRVQKLNDEITAVAKESDLADAALQESRRTLERRREEVSAMKMRLQGLSERVRVLTDLQLRQEGISKGVKTILDELRASSSPLSEKIRGIVADCFEVDLKVAPLIDSALGERSQYVITADGDLQRAILDGVLKINSRVGLIRLDELPTRRPGDRIRLDGLQGVIGRGDKLVTCQDAFEPLVRHLLSNTWLVDSLETAYGLRKLSGAGLRFVTAAGELLENDGSTVIGPVAASTGLVSRRSELASAEAETKHYQYQLQEAEAETARLAKRVDGEAAALGRIEQRHRGMITDRAAAEAELRHRNERLTVQKTLCAEITGEIQSATQIRDAAKVENARLQTQITSGRQEVEQLELDAAEADEMLSETQTALQTATSGVMAISVDVARAEQKFEALSATMQQQQRDQTQREAAVEEVRVQAQSGRTRIAELNARILDATHHLAKLQVDAQQSSAELKDLAQYAAQVRRENRDIMKASERAMKDATQASAAVHSITANRDSARLRRDTLSQRLLEDYEIDLQASEPPEDMEAPEDRDAVEKEISDLRAQLQRTSSVNMEALEELEGLQSRYDELHGQYQDLTAAKDSLQRIIGRINADSRRLFLDTLEAIRVNFQQLYRKSFGGGHADLILEESDDPLEAGVEIVATPPGKPSFNNSLLSGGEKALTAVALLMSIFKYRPSPFCVLDEVDAPFDEANIGRFVTVLSEFLDHSKFVVVTHSKKTMTAATTLYGVTMQESGVSKRVSIRFEDVSENGEIADGEAA</sequence>
<evidence type="ECO:0000256" key="6">
    <source>
        <dbReference type="HAMAP-Rule" id="MF_01894"/>
    </source>
</evidence>
<keyword evidence="3 6" id="KW-0067">ATP-binding</keyword>
<dbReference type="InterPro" id="IPR010935">
    <property type="entry name" value="SMC_hinge"/>
</dbReference>
<feature type="coiled-coil region" evidence="6">
    <location>
        <begin position="441"/>
        <end position="517"/>
    </location>
</feature>
<dbReference type="GO" id="GO:0030261">
    <property type="term" value="P:chromosome condensation"/>
    <property type="evidence" value="ECO:0007669"/>
    <property type="project" value="InterPro"/>
</dbReference>
<feature type="binding site" evidence="6">
    <location>
        <begin position="57"/>
        <end position="64"/>
    </location>
    <ligand>
        <name>ATP</name>
        <dbReference type="ChEBI" id="CHEBI:30616"/>
    </ligand>
</feature>
<evidence type="ECO:0000256" key="2">
    <source>
        <dbReference type="ARBA" id="ARBA00022741"/>
    </source>
</evidence>
<keyword evidence="1 6" id="KW-0963">Cytoplasm</keyword>
<dbReference type="InterPro" id="IPR027417">
    <property type="entry name" value="P-loop_NTPase"/>
</dbReference>
<keyword evidence="9" id="KW-1185">Reference proteome</keyword>
<evidence type="ECO:0000256" key="3">
    <source>
        <dbReference type="ARBA" id="ARBA00022840"/>
    </source>
</evidence>
<dbReference type="Proteomes" id="UP000318538">
    <property type="component" value="Chromosome"/>
</dbReference>
<dbReference type="Gene3D" id="1.20.1060.20">
    <property type="match status" value="1"/>
</dbReference>
<dbReference type="GO" id="GO:0003677">
    <property type="term" value="F:DNA binding"/>
    <property type="evidence" value="ECO:0007669"/>
    <property type="project" value="UniProtKB-UniRule"/>
</dbReference>
<dbReference type="InterPro" id="IPR011890">
    <property type="entry name" value="SMC_prok"/>
</dbReference>
<dbReference type="Gene3D" id="3.30.70.1620">
    <property type="match status" value="1"/>
</dbReference>
<feature type="coiled-coil region" evidence="6">
    <location>
        <begin position="364"/>
        <end position="412"/>
    </location>
</feature>
<dbReference type="Pfam" id="PF06470">
    <property type="entry name" value="SMC_hinge"/>
    <property type="match status" value="1"/>
</dbReference>
<dbReference type="GO" id="GO:0007059">
    <property type="term" value="P:chromosome segregation"/>
    <property type="evidence" value="ECO:0007669"/>
    <property type="project" value="UniProtKB-UniRule"/>
</dbReference>
<keyword evidence="4 6" id="KW-0175">Coiled coil</keyword>
<evidence type="ECO:0000256" key="5">
    <source>
        <dbReference type="ARBA" id="ARBA00023125"/>
    </source>
</evidence>
<dbReference type="InterPro" id="IPR024704">
    <property type="entry name" value="SMC"/>
</dbReference>
<dbReference type="SMART" id="SM00968">
    <property type="entry name" value="SMC_hinge"/>
    <property type="match status" value="1"/>
</dbReference>
<dbReference type="CDD" id="cd03278">
    <property type="entry name" value="ABC_SMC_barmotin"/>
    <property type="match status" value="1"/>
</dbReference>
<evidence type="ECO:0000313" key="8">
    <source>
        <dbReference type="EMBL" id="QDT03620.1"/>
    </source>
</evidence>
<dbReference type="AlphaFoldDB" id="A0A517N901"/>
<feature type="coiled-coil region" evidence="6">
    <location>
        <begin position="192"/>
        <end position="253"/>
    </location>
</feature>
<keyword evidence="5 6" id="KW-0238">DNA-binding</keyword>
<dbReference type="PIRSF" id="PIRSF005719">
    <property type="entry name" value="SMC"/>
    <property type="match status" value="1"/>
</dbReference>
<comment type="subcellular location">
    <subcellularLocation>
        <location evidence="6">Cytoplasm</location>
    </subcellularLocation>
</comment>